<dbReference type="AlphaFoldDB" id="A0A6H5IAS8"/>
<dbReference type="EMBL" id="CADCXV010000736">
    <property type="protein sequence ID" value="CAB0034198.1"/>
    <property type="molecule type" value="Genomic_DNA"/>
</dbReference>
<dbReference type="Gene3D" id="1.10.167.10">
    <property type="entry name" value="Regulator of G-protein Signalling 4, domain 2"/>
    <property type="match status" value="1"/>
</dbReference>
<sequence>MYIEKGKHHDTPEQRGKSHVLIGHHPLGPARLPPRASLYQFFLPLYAPKYYLIHEDQFGCGRNTQTDTYAGQACISIASITWQTRHRLDRAEDALAIYSVSMRLFAFLYIYVCVYVCVRECTRQRRYTIILGGATAAAGASKRQRNYLNCYVILNLKNSAAAAAAAAAAALNLTSKLPSLRSQFYSLSYCLCEGGGGRGGRSDLFRTELRSYSRNVNNFSSASGVRSVMHKYLEKKNEVNFDKIFNQMLADDERLQRASNHRAGWLRRGLRLSQSRHRQNVRDEVPRQEAHQDEAGRDPGPEREDNVVAGQHRRRLSLHRLHDLRLPHARQALLHSRPDERRRSALSPKSTRRLQRARDEVLRGRGDTRPRAHAPPIHRLQGSQTRQHTARRARPRPDIRSGPGLRLLQKETTRQCNVDLPESFSRELRSLLEGLLQRDIANRLGCRGAGADELKEHPFFAGIDWQQVYLQKYTPPLIPPRGEVNAADAFDIGSFDEEDVKGIKLTDADQDLYKNFPLVISERWQAEVAETVFETINNEADKVSIRTMIRYMHAKFRLHITRLHKEARRYVRERVANSLRQTLSESIRTSRRVIPRQNRAHLFGYGRGCEQRLAAHQGRTVHSRSNERYQSRTDKSRKWLSESLEKNRPIYIIPNDDPFSGRDQPEGVGDIAARSPQGLDGDARQHGQEGGQDLRHCGRQQRHCRQSALHQWQLAPSASSAPWLINTINTVYIL</sequence>
<evidence type="ECO:0000313" key="9">
    <source>
        <dbReference type="EMBL" id="CAB0034198.1"/>
    </source>
</evidence>
<dbReference type="GO" id="GO:0001664">
    <property type="term" value="F:G protein-coupled receptor binding"/>
    <property type="evidence" value="ECO:0007669"/>
    <property type="project" value="TreeGrafter"/>
</dbReference>
<protein>
    <recommendedName>
        <fullName evidence="8">AGC-kinase C-terminal domain-containing protein</fullName>
    </recommendedName>
</protein>
<dbReference type="Gene3D" id="1.10.287.1270">
    <property type="match status" value="1"/>
</dbReference>
<keyword evidence="1" id="KW-0723">Serine/threonine-protein kinase</keyword>
<evidence type="ECO:0000256" key="5">
    <source>
        <dbReference type="ARBA" id="ARBA00022840"/>
    </source>
</evidence>
<dbReference type="GO" id="GO:0005524">
    <property type="term" value="F:ATP binding"/>
    <property type="evidence" value="ECO:0007669"/>
    <property type="project" value="UniProtKB-KW"/>
</dbReference>
<evidence type="ECO:0000256" key="7">
    <source>
        <dbReference type="SAM" id="Phobius"/>
    </source>
</evidence>
<keyword evidence="2" id="KW-0808">Transferase</keyword>
<feature type="region of interest" description="Disordered" evidence="6">
    <location>
        <begin position="651"/>
        <end position="699"/>
    </location>
</feature>
<dbReference type="PANTHER" id="PTHR24355:SF18">
    <property type="entry name" value="G PROTEIN-COUPLED RECEPTOR KINASE"/>
    <property type="match status" value="1"/>
</dbReference>
<evidence type="ECO:0000256" key="4">
    <source>
        <dbReference type="ARBA" id="ARBA00022777"/>
    </source>
</evidence>
<dbReference type="SUPFAM" id="SSF56112">
    <property type="entry name" value="Protein kinase-like (PK-like)"/>
    <property type="match status" value="1"/>
</dbReference>
<feature type="compositionally biased region" description="Basic and acidic residues" evidence="6">
    <location>
        <begin position="280"/>
        <end position="306"/>
    </location>
</feature>
<evidence type="ECO:0000259" key="8">
    <source>
        <dbReference type="PROSITE" id="PS51285"/>
    </source>
</evidence>
<dbReference type="PANTHER" id="PTHR24355">
    <property type="entry name" value="G PROTEIN-COUPLED RECEPTOR KINASE/RIBOSOMAL PROTEIN S6 KINASE"/>
    <property type="match status" value="1"/>
</dbReference>
<evidence type="ECO:0000256" key="3">
    <source>
        <dbReference type="ARBA" id="ARBA00022741"/>
    </source>
</evidence>
<keyword evidence="7" id="KW-0812">Transmembrane</keyword>
<keyword evidence="4" id="KW-0418">Kinase</keyword>
<evidence type="ECO:0000256" key="2">
    <source>
        <dbReference type="ARBA" id="ARBA00022679"/>
    </source>
</evidence>
<accession>A0A6H5IAS8</accession>
<evidence type="ECO:0000256" key="6">
    <source>
        <dbReference type="SAM" id="MobiDB-lite"/>
    </source>
</evidence>
<evidence type="ECO:0000313" key="10">
    <source>
        <dbReference type="Proteomes" id="UP000479190"/>
    </source>
</evidence>
<name>A0A6H5IAS8_9HYME</name>
<keyword evidence="3" id="KW-0547">Nucleotide-binding</keyword>
<feature type="domain" description="AGC-kinase C-terminal" evidence="8">
    <location>
        <begin position="461"/>
        <end position="528"/>
    </location>
</feature>
<keyword evidence="7" id="KW-0472">Membrane</keyword>
<feature type="transmembrane region" description="Helical" evidence="7">
    <location>
        <begin position="95"/>
        <end position="112"/>
    </location>
</feature>
<keyword evidence="7" id="KW-1133">Transmembrane helix</keyword>
<reference evidence="9 10" key="1">
    <citation type="submission" date="2020-02" db="EMBL/GenBank/DDBJ databases">
        <authorList>
            <person name="Ferguson B K."/>
        </authorList>
    </citation>
    <scope>NUCLEOTIDE SEQUENCE [LARGE SCALE GENOMIC DNA]</scope>
</reference>
<dbReference type="InterPro" id="IPR044926">
    <property type="entry name" value="RGS_subdomain_2"/>
</dbReference>
<feature type="compositionally biased region" description="Basic and acidic residues" evidence="6">
    <location>
        <begin position="356"/>
        <end position="370"/>
    </location>
</feature>
<dbReference type="OrthoDB" id="354826at2759"/>
<dbReference type="InterPro" id="IPR000961">
    <property type="entry name" value="AGC-kinase_C"/>
</dbReference>
<evidence type="ECO:0000256" key="1">
    <source>
        <dbReference type="ARBA" id="ARBA00022527"/>
    </source>
</evidence>
<feature type="region of interest" description="Disordered" evidence="6">
    <location>
        <begin position="275"/>
        <end position="309"/>
    </location>
</feature>
<dbReference type="PROSITE" id="PS51285">
    <property type="entry name" value="AGC_KINASE_CTER"/>
    <property type="match status" value="1"/>
</dbReference>
<dbReference type="Gene3D" id="1.10.510.10">
    <property type="entry name" value="Transferase(Phosphotransferase) domain 1"/>
    <property type="match status" value="1"/>
</dbReference>
<keyword evidence="10" id="KW-1185">Reference proteome</keyword>
<feature type="region of interest" description="Disordered" evidence="6">
    <location>
        <begin position="330"/>
        <end position="404"/>
    </location>
</feature>
<dbReference type="GO" id="GO:0007186">
    <property type="term" value="P:G protein-coupled receptor signaling pathway"/>
    <property type="evidence" value="ECO:0007669"/>
    <property type="project" value="TreeGrafter"/>
</dbReference>
<dbReference type="InterPro" id="IPR011009">
    <property type="entry name" value="Kinase-like_dom_sf"/>
</dbReference>
<keyword evidence="5" id="KW-0067">ATP-binding</keyword>
<proteinExistence type="predicted"/>
<dbReference type="Proteomes" id="UP000479190">
    <property type="component" value="Unassembled WGS sequence"/>
</dbReference>
<dbReference type="GO" id="GO:0009966">
    <property type="term" value="P:regulation of signal transduction"/>
    <property type="evidence" value="ECO:0007669"/>
    <property type="project" value="TreeGrafter"/>
</dbReference>
<feature type="compositionally biased region" description="Basic and acidic residues" evidence="6">
    <location>
        <begin position="681"/>
        <end position="696"/>
    </location>
</feature>
<dbReference type="GO" id="GO:0004703">
    <property type="term" value="F:G protein-coupled receptor kinase activity"/>
    <property type="evidence" value="ECO:0007669"/>
    <property type="project" value="TreeGrafter"/>
</dbReference>
<gene>
    <name evidence="9" type="ORF">TBRA_LOCUS6096</name>
</gene>
<dbReference type="SMART" id="SM00133">
    <property type="entry name" value="S_TK_X"/>
    <property type="match status" value="1"/>
</dbReference>
<organism evidence="9 10">
    <name type="scientific">Trichogramma brassicae</name>
    <dbReference type="NCBI Taxonomy" id="86971"/>
    <lineage>
        <taxon>Eukaryota</taxon>
        <taxon>Metazoa</taxon>
        <taxon>Ecdysozoa</taxon>
        <taxon>Arthropoda</taxon>
        <taxon>Hexapoda</taxon>
        <taxon>Insecta</taxon>
        <taxon>Pterygota</taxon>
        <taxon>Neoptera</taxon>
        <taxon>Endopterygota</taxon>
        <taxon>Hymenoptera</taxon>
        <taxon>Apocrita</taxon>
        <taxon>Proctotrupomorpha</taxon>
        <taxon>Chalcidoidea</taxon>
        <taxon>Trichogrammatidae</taxon>
        <taxon>Trichogramma</taxon>
    </lineage>
</organism>